<comment type="caution">
    <text evidence="2">The sequence shown here is derived from an EMBL/GenBank/DDBJ whole genome shotgun (WGS) entry which is preliminary data.</text>
</comment>
<gene>
    <name evidence="2" type="ORF">CCH79_00015637</name>
</gene>
<dbReference type="STRING" id="33528.ENSGAFP00000024163"/>
<feature type="region of interest" description="Disordered" evidence="1">
    <location>
        <begin position="248"/>
        <end position="279"/>
    </location>
</feature>
<name>A0A315VRD9_GAMAF</name>
<sequence>MDSNIKVPRDLKAKLLLWTDISFHHMEVIDQIQSLPDLESALCSVLAVDLPEPKKGVLLELYVQTVLFCRQQGFSKEQTSALVSIVKSIHEANIETPLNNSEQCFKYCNDLLLCHSVRVCVANRPILVAAELLGSLLMRSSLFLQRPPFSLKLFSLEEVNCVLNYIQDHYLRHDKLYKYIFTPQVKLDLFLTYSGKGGEGLAADEAAAAQGDDSSETQKTSAMEEETAEASVDLKALVQQEVKEQMEQVSKQLDQRIKETVSEQSSRAQSAKSGKKGKK</sequence>
<protein>
    <submittedName>
        <fullName evidence="2">Uncharacterized protein</fullName>
    </submittedName>
</protein>
<feature type="region of interest" description="Disordered" evidence="1">
    <location>
        <begin position="207"/>
        <end position="226"/>
    </location>
</feature>
<dbReference type="Pfam" id="PF14769">
    <property type="entry name" value="CLAMP"/>
    <property type="match status" value="2"/>
</dbReference>
<dbReference type="InterPro" id="IPR032727">
    <property type="entry name" value="CLAMP"/>
</dbReference>
<reference evidence="2 3" key="1">
    <citation type="journal article" date="2018" name="G3 (Bethesda)">
        <title>A High-Quality Reference Genome for the Invasive Mosquitofish Gambusia affinis Using a Chicago Library.</title>
        <authorList>
            <person name="Hoffberg S.L."/>
            <person name="Troendle N.J."/>
            <person name="Glenn T.C."/>
            <person name="Mahmud O."/>
            <person name="Louha S."/>
            <person name="Chalopin D."/>
            <person name="Bennetzen J.L."/>
            <person name="Mauricio R."/>
        </authorList>
    </citation>
    <scope>NUCLEOTIDE SEQUENCE [LARGE SCALE GENOMIC DNA]</scope>
    <source>
        <strain evidence="2">NE01/NJP1002.9</strain>
        <tissue evidence="2">Muscle</tissue>
    </source>
</reference>
<evidence type="ECO:0000256" key="1">
    <source>
        <dbReference type="SAM" id="MobiDB-lite"/>
    </source>
</evidence>
<dbReference type="AlphaFoldDB" id="A0A315VRD9"/>
<keyword evidence="3" id="KW-1185">Reference proteome</keyword>
<dbReference type="EMBL" id="NHOQ01001879">
    <property type="protein sequence ID" value="PWA21891.1"/>
    <property type="molecule type" value="Genomic_DNA"/>
</dbReference>
<dbReference type="PANTHER" id="PTHR28457">
    <property type="entry name" value="COILED-COIL DOMAIN-CONTAINING PROTEIN 189"/>
    <property type="match status" value="1"/>
</dbReference>
<organism evidence="2 3">
    <name type="scientific">Gambusia affinis</name>
    <name type="common">Western mosquitofish</name>
    <name type="synonym">Heterandria affinis</name>
    <dbReference type="NCBI Taxonomy" id="33528"/>
    <lineage>
        <taxon>Eukaryota</taxon>
        <taxon>Metazoa</taxon>
        <taxon>Chordata</taxon>
        <taxon>Craniata</taxon>
        <taxon>Vertebrata</taxon>
        <taxon>Euteleostomi</taxon>
        <taxon>Actinopterygii</taxon>
        <taxon>Neopterygii</taxon>
        <taxon>Teleostei</taxon>
        <taxon>Neoteleostei</taxon>
        <taxon>Acanthomorphata</taxon>
        <taxon>Ovalentaria</taxon>
        <taxon>Atherinomorphae</taxon>
        <taxon>Cyprinodontiformes</taxon>
        <taxon>Poeciliidae</taxon>
        <taxon>Poeciliinae</taxon>
        <taxon>Gambusia</taxon>
    </lineage>
</organism>
<dbReference type="PANTHER" id="PTHR28457:SF1">
    <property type="entry name" value="CILIA- AND FLAGELLA-ASSOCIATED PROTEIN 119"/>
    <property type="match status" value="1"/>
</dbReference>
<dbReference type="Proteomes" id="UP000250572">
    <property type="component" value="Unassembled WGS sequence"/>
</dbReference>
<accession>A0A315VRD9</accession>
<proteinExistence type="predicted"/>
<evidence type="ECO:0000313" key="2">
    <source>
        <dbReference type="EMBL" id="PWA21891.1"/>
    </source>
</evidence>
<evidence type="ECO:0000313" key="3">
    <source>
        <dbReference type="Proteomes" id="UP000250572"/>
    </source>
</evidence>